<dbReference type="InParanoid" id="A0A1Y5RTH7"/>
<dbReference type="PROSITE" id="PS00629">
    <property type="entry name" value="IMP_1"/>
    <property type="match status" value="1"/>
</dbReference>
<dbReference type="PANTHER" id="PTHR43200:SF6">
    <property type="entry name" value="3'(2'),5'-BISPHOSPHATE NUCLEOTIDASE"/>
    <property type="match status" value="1"/>
</dbReference>
<dbReference type="PRINTS" id="PR00377">
    <property type="entry name" value="IMPHPHTASES"/>
</dbReference>
<comment type="similarity">
    <text evidence="3">Belongs to the inositol monophosphatase superfamily.</text>
</comment>
<dbReference type="FunFam" id="3.30.540.10:FF:000030">
    <property type="entry name" value="Inositol monophosphatase"/>
    <property type="match status" value="1"/>
</dbReference>
<dbReference type="EC" id="3.1.3.15" evidence="4 11"/>
<comment type="catalytic activity">
    <reaction evidence="10">
        <text>L-histidinol phosphate + H2O = L-histidinol + phosphate</text>
        <dbReference type="Rhea" id="RHEA:14465"/>
        <dbReference type="ChEBI" id="CHEBI:15377"/>
        <dbReference type="ChEBI" id="CHEBI:43474"/>
        <dbReference type="ChEBI" id="CHEBI:57699"/>
        <dbReference type="ChEBI" id="CHEBI:57980"/>
        <dbReference type="EC" id="3.1.3.15"/>
    </reaction>
</comment>
<dbReference type="PANTHER" id="PTHR43200">
    <property type="entry name" value="PHOSPHATASE"/>
    <property type="match status" value="1"/>
</dbReference>
<dbReference type="UniPathway" id="UPA00031">
    <property type="reaction ID" value="UER00013"/>
</dbReference>
<comment type="cofactor">
    <cofactor evidence="1 12">
        <name>Mg(2+)</name>
        <dbReference type="ChEBI" id="CHEBI:18420"/>
    </cofactor>
</comment>
<dbReference type="InterPro" id="IPR020583">
    <property type="entry name" value="Inositol_monoP_metal-BS"/>
</dbReference>
<dbReference type="Gene3D" id="3.40.190.80">
    <property type="match status" value="1"/>
</dbReference>
<keyword evidence="5" id="KW-0028">Amino-acid biosynthesis</keyword>
<keyword evidence="9" id="KW-0368">Histidine biosynthesis</keyword>
<evidence type="ECO:0000256" key="4">
    <source>
        <dbReference type="ARBA" id="ARBA00013085"/>
    </source>
</evidence>
<dbReference type="InterPro" id="IPR000760">
    <property type="entry name" value="Inositol_monophosphatase-like"/>
</dbReference>
<dbReference type="Pfam" id="PF00459">
    <property type="entry name" value="Inositol_P"/>
    <property type="match status" value="1"/>
</dbReference>
<reference evidence="13 14" key="1">
    <citation type="submission" date="2017-03" db="EMBL/GenBank/DDBJ databases">
        <authorList>
            <person name="Afonso C.L."/>
            <person name="Miller P.J."/>
            <person name="Scott M.A."/>
            <person name="Spackman E."/>
            <person name="Goraichik I."/>
            <person name="Dimitrov K.M."/>
            <person name="Suarez D.L."/>
            <person name="Swayne D.E."/>
        </authorList>
    </citation>
    <scope>NUCLEOTIDE SEQUENCE [LARGE SCALE GENOMIC DNA]</scope>
    <source>
        <strain evidence="13 14">CECT 7691</strain>
    </source>
</reference>
<keyword evidence="7 13" id="KW-0378">Hydrolase</keyword>
<dbReference type="Gene3D" id="3.30.540.10">
    <property type="entry name" value="Fructose-1,6-Bisphosphatase, subunit A, domain 1"/>
    <property type="match status" value="1"/>
</dbReference>
<feature type="binding site" evidence="12">
    <location>
        <position position="71"/>
    </location>
    <ligand>
        <name>Mg(2+)</name>
        <dbReference type="ChEBI" id="CHEBI:18420"/>
        <label>1</label>
        <note>catalytic</note>
    </ligand>
</feature>
<dbReference type="RefSeq" id="WP_085882019.1">
    <property type="nucleotide sequence ID" value="NZ_FWFR01000001.1"/>
</dbReference>
<dbReference type="GO" id="GO:0046872">
    <property type="term" value="F:metal ion binding"/>
    <property type="evidence" value="ECO:0007669"/>
    <property type="project" value="UniProtKB-KW"/>
</dbReference>
<evidence type="ECO:0000256" key="7">
    <source>
        <dbReference type="ARBA" id="ARBA00022801"/>
    </source>
</evidence>
<dbReference type="OrthoDB" id="9785695at2"/>
<keyword evidence="14" id="KW-1185">Reference proteome</keyword>
<feature type="binding site" evidence="12">
    <location>
        <position position="89"/>
    </location>
    <ligand>
        <name>Mg(2+)</name>
        <dbReference type="ChEBI" id="CHEBI:18420"/>
        <label>1</label>
        <note>catalytic</note>
    </ligand>
</feature>
<dbReference type="InterPro" id="IPR051090">
    <property type="entry name" value="Inositol_monoP_superfamily"/>
</dbReference>
<dbReference type="Proteomes" id="UP000193200">
    <property type="component" value="Unassembled WGS sequence"/>
</dbReference>
<evidence type="ECO:0000256" key="6">
    <source>
        <dbReference type="ARBA" id="ARBA00022723"/>
    </source>
</evidence>
<dbReference type="SUPFAM" id="SSF56655">
    <property type="entry name" value="Carbohydrate phosphatase"/>
    <property type="match status" value="1"/>
</dbReference>
<feature type="binding site" evidence="12">
    <location>
        <position position="210"/>
    </location>
    <ligand>
        <name>Mg(2+)</name>
        <dbReference type="ChEBI" id="CHEBI:18420"/>
        <label>1</label>
        <note>catalytic</note>
    </ligand>
</feature>
<dbReference type="AlphaFoldDB" id="A0A1Y5RTH7"/>
<evidence type="ECO:0000256" key="2">
    <source>
        <dbReference type="ARBA" id="ARBA00004970"/>
    </source>
</evidence>
<feature type="binding site" evidence="12">
    <location>
        <position position="87"/>
    </location>
    <ligand>
        <name>Mg(2+)</name>
        <dbReference type="ChEBI" id="CHEBI:18420"/>
        <label>1</label>
        <note>catalytic</note>
    </ligand>
</feature>
<proteinExistence type="inferred from homology"/>
<feature type="binding site" evidence="12">
    <location>
        <position position="90"/>
    </location>
    <ligand>
        <name>Mg(2+)</name>
        <dbReference type="ChEBI" id="CHEBI:18420"/>
        <label>2</label>
    </ligand>
</feature>
<organism evidence="13 14">
    <name type="scientific">Oceanibacterium hippocampi</name>
    <dbReference type="NCBI Taxonomy" id="745714"/>
    <lineage>
        <taxon>Bacteria</taxon>
        <taxon>Pseudomonadati</taxon>
        <taxon>Pseudomonadota</taxon>
        <taxon>Alphaproteobacteria</taxon>
        <taxon>Sneathiellales</taxon>
        <taxon>Sneathiellaceae</taxon>
        <taxon>Oceanibacterium</taxon>
    </lineage>
</organism>
<evidence type="ECO:0000313" key="14">
    <source>
        <dbReference type="Proteomes" id="UP000193200"/>
    </source>
</evidence>
<evidence type="ECO:0000256" key="11">
    <source>
        <dbReference type="NCBIfam" id="TIGR02067"/>
    </source>
</evidence>
<evidence type="ECO:0000256" key="5">
    <source>
        <dbReference type="ARBA" id="ARBA00022605"/>
    </source>
</evidence>
<dbReference type="GO" id="GO:0004401">
    <property type="term" value="F:histidinol-phosphatase activity"/>
    <property type="evidence" value="ECO:0007669"/>
    <property type="project" value="UniProtKB-UniRule"/>
</dbReference>
<keyword evidence="6 12" id="KW-0479">Metal-binding</keyword>
<evidence type="ECO:0000256" key="8">
    <source>
        <dbReference type="ARBA" id="ARBA00022842"/>
    </source>
</evidence>
<evidence type="ECO:0000256" key="9">
    <source>
        <dbReference type="ARBA" id="ARBA00023102"/>
    </source>
</evidence>
<sequence length="259" mass="28428">MAERSCDPEFVAFAGHLADEAGKVVRRYFRTQIPVDDKADQSPVTVADRETERRMRDLIARRYPDHGIAGEEFGEEGMDRDFVWSLDPIDGTRSFISGSPLFGTLISLVHRGQPILGVIDHPMTGERWVGANGQAHHNGQPIGVRDCTRIEDATCYSYGIEALDGDAGAILGALFRRVKLMRFSADCYAYGLLALGFVDLVVEDGLKPHDFCALQPVVEGAGGIMTDWQGKRLTIGSDGRVIAAGDRRLHETVLALVRD</sequence>
<evidence type="ECO:0000256" key="1">
    <source>
        <dbReference type="ARBA" id="ARBA00001946"/>
    </source>
</evidence>
<dbReference type="EMBL" id="FWFR01000001">
    <property type="protein sequence ID" value="SLN25207.1"/>
    <property type="molecule type" value="Genomic_DNA"/>
</dbReference>
<evidence type="ECO:0000256" key="12">
    <source>
        <dbReference type="PIRSR" id="PIRSR600760-2"/>
    </source>
</evidence>
<dbReference type="GO" id="GO:0000105">
    <property type="term" value="P:L-histidine biosynthetic process"/>
    <property type="evidence" value="ECO:0007669"/>
    <property type="project" value="UniProtKB-UniRule"/>
</dbReference>
<dbReference type="CDD" id="cd01641">
    <property type="entry name" value="Bacterial_IMPase_like_1"/>
    <property type="match status" value="1"/>
</dbReference>
<dbReference type="NCBIfam" id="TIGR02067">
    <property type="entry name" value="his_9_HisN"/>
    <property type="match status" value="1"/>
</dbReference>
<accession>A0A1Y5RTH7</accession>
<comment type="pathway">
    <text evidence="2">Amino-acid biosynthesis; L-histidine biosynthesis; L-histidine from 5-phospho-alpha-D-ribose 1-diphosphate: step 8/9.</text>
</comment>
<evidence type="ECO:0000256" key="10">
    <source>
        <dbReference type="ARBA" id="ARBA00049158"/>
    </source>
</evidence>
<dbReference type="InterPro" id="IPR011809">
    <property type="entry name" value="His_9_proposed"/>
</dbReference>
<evidence type="ECO:0000256" key="3">
    <source>
        <dbReference type="ARBA" id="ARBA00009759"/>
    </source>
</evidence>
<gene>
    <name evidence="13" type="primary">suhB_1</name>
    <name evidence="13" type="ORF">OCH7691_00708</name>
</gene>
<protein>
    <recommendedName>
        <fullName evidence="4 11">Histidinol-phosphatase</fullName>
        <ecNumber evidence="4 11">3.1.3.15</ecNumber>
    </recommendedName>
</protein>
<keyword evidence="8 12" id="KW-0460">Magnesium</keyword>
<name>A0A1Y5RTH7_9PROT</name>
<evidence type="ECO:0000313" key="13">
    <source>
        <dbReference type="EMBL" id="SLN25207.1"/>
    </source>
</evidence>